<comment type="function">
    <text evidence="13">GDP-Man:Man(3)GlcNAc(2)-PP-Dol alpha-1,2-mannosyltransferase that operates in the biosynthetic pathway of dolichol-linked oligosaccharides, the glycan precursors employed in protein asparagine (N)-glycosylation. The assembly of dolichol-linked oligosaccharides begins on the cytosolic side of the endoplasmic reticulum membrane and finishes in its lumen. The sequential addition of sugars to dolichol pyrophosphate produces dolichol-linked oligosaccharides containing fourteen sugars, including two GlcNAcs, nine mannoses and three glucoses. Once assembled, the oligosaccharide is transferred from the lipid to nascent proteins by oligosaccharyltransferases. Catalyzes, on the cytoplasmic face of the endoplasmic reticulum, the addition of the fourth and fifth mannose residues to the dolichol-linked oligosaccharide chain, to produce Man(5)GlcNAc(2)-PP-dolichol core oligosaccharide. Man(5)GlcNAc(2)-PP-dolichol is a substrate for ALG3, the following enzyme in the biosynthetic pathway.</text>
</comment>
<evidence type="ECO:0000256" key="9">
    <source>
        <dbReference type="ARBA" id="ARBA00022824"/>
    </source>
</evidence>
<evidence type="ECO:0000313" key="18">
    <source>
        <dbReference type="Proteomes" id="UP001235939"/>
    </source>
</evidence>
<evidence type="ECO:0000256" key="4">
    <source>
        <dbReference type="ARBA" id="ARBA00012645"/>
    </source>
</evidence>
<keyword evidence="8 14" id="KW-0812">Transmembrane</keyword>
<dbReference type="EC" id="2.4.1.131" evidence="4 14"/>
<keyword evidence="10 14" id="KW-1133">Transmembrane helix</keyword>
<evidence type="ECO:0000256" key="10">
    <source>
        <dbReference type="ARBA" id="ARBA00022989"/>
    </source>
</evidence>
<dbReference type="Pfam" id="PF15924">
    <property type="entry name" value="ALG11_N"/>
    <property type="match status" value="1"/>
</dbReference>
<dbReference type="EMBL" id="CP092870">
    <property type="protein sequence ID" value="UYV71642.1"/>
    <property type="molecule type" value="Genomic_DNA"/>
</dbReference>
<keyword evidence="18" id="KW-1185">Reference proteome</keyword>
<evidence type="ECO:0000313" key="17">
    <source>
        <dbReference type="EMBL" id="UYV71642.1"/>
    </source>
</evidence>
<evidence type="ECO:0000256" key="3">
    <source>
        <dbReference type="ARBA" id="ARBA00009481"/>
    </source>
</evidence>
<comment type="pathway">
    <text evidence="2 14">Protein modification; protein glycosylation.</text>
</comment>
<dbReference type="Pfam" id="PF00534">
    <property type="entry name" value="Glycos_transf_1"/>
    <property type="match status" value="1"/>
</dbReference>
<dbReference type="CDD" id="cd03806">
    <property type="entry name" value="GT4_ALG11-like"/>
    <property type="match status" value="1"/>
</dbReference>
<comment type="subcellular location">
    <subcellularLocation>
        <location evidence="1">Endoplasmic reticulum membrane</location>
        <topology evidence="1">Single-pass membrane protein</topology>
    </subcellularLocation>
</comment>
<proteinExistence type="inferred from homology"/>
<evidence type="ECO:0000259" key="15">
    <source>
        <dbReference type="Pfam" id="PF00534"/>
    </source>
</evidence>
<sequence>MMDAQMDLVSLVLALVIPVLVAVLVLGTLRLLLQVERWQQRGDKRVVAFFHPYCHAAGGGEKVLWLALQALQTCYPELDYVIYTGDNTVTADQILAKVKDRLNIELVRRPRFVFLSLRVLVEASSYPYFTLLGQSLGSLALAMEALLRMVPDIVIDTQGYAFAMPLFRYLGTCRVACYTHYPVISTDMLERVGQQETAHNNHSFISSNPQMTQLKLIYYNAFAMMYRAVGHCMDVVMVNSSWTRDHILHLWKLPHRTFTVFPPCSVKELAALPAEKRERKILSIAQFRPEKDHPLQLRAFSKLLSELGQPATLVLAGGCRNQDDQNRVEDLRKLAAELDIAQHVEFKLNIPFEELKKEMETSMIGLHTMWNEHFGIGNNNHVCAGVVDCMAAGMVMVSHDSGGPKLDIVVPVGNQPTGFLATTEEEFAAAMAHVLAMSAEERAAIVARARQHVRKFSNENFTQAFLQAIKPIFPSK</sequence>
<evidence type="ECO:0000256" key="6">
    <source>
        <dbReference type="ARBA" id="ARBA00022676"/>
    </source>
</evidence>
<dbReference type="InterPro" id="IPR031814">
    <property type="entry name" value="ALG11_N"/>
</dbReference>
<gene>
    <name evidence="17" type="ORF">LAZ67_8003979</name>
</gene>
<evidence type="ECO:0000256" key="13">
    <source>
        <dbReference type="ARBA" id="ARBA00045128"/>
    </source>
</evidence>
<feature type="transmembrane region" description="Helical" evidence="14">
    <location>
        <begin position="12"/>
        <end position="33"/>
    </location>
</feature>
<evidence type="ECO:0000256" key="7">
    <source>
        <dbReference type="ARBA" id="ARBA00022679"/>
    </source>
</evidence>
<comment type="similarity">
    <text evidence="3 14">Belongs to the glycosyltransferase group 1 family. Glycosyltransferase 4 subfamily.</text>
</comment>
<keyword evidence="6 14" id="KW-0328">Glycosyltransferase</keyword>
<comment type="catalytic activity">
    <reaction evidence="12 14">
        <text>an alpha-D-Man-(1-&gt;3)-[alpha-D-Man-(1-&gt;6)]-beta-D-Man-(1-&gt;4)-beta-D-GlcNAc-(1-&gt;4)-alpha-D-GlcNAc-diphospho-di-trans,poly-cis-dolichol + 2 GDP-alpha-D-mannose = an alpha-D-Man-(1-&gt;2)-alpha-D-Man-(1-&gt;2)-alpha-D-Man-(1-&gt;3)-[alpha-D-Man-(1-&gt;6)]-beta-D-Man-(1-&gt;4)-beta-D-GlcNAc-(1-&gt;4)-alpha-D-GlcNAc-diphospho-di-trans,poly-cis-dolichol + 2 GDP + 2 H(+)</text>
        <dbReference type="Rhea" id="RHEA:29523"/>
        <dbReference type="Rhea" id="RHEA-COMP:19515"/>
        <dbReference type="Rhea" id="RHEA-COMP:19516"/>
        <dbReference type="ChEBI" id="CHEBI:15378"/>
        <dbReference type="ChEBI" id="CHEBI:57527"/>
        <dbReference type="ChEBI" id="CHEBI:58189"/>
        <dbReference type="ChEBI" id="CHEBI:132511"/>
        <dbReference type="ChEBI" id="CHEBI:132515"/>
        <dbReference type="EC" id="2.4.1.131"/>
    </reaction>
    <physiologicalReaction direction="left-to-right" evidence="12 14">
        <dbReference type="Rhea" id="RHEA:29524"/>
    </physiologicalReaction>
</comment>
<name>A0ABY6KUR7_9ARAC</name>
<evidence type="ECO:0000256" key="14">
    <source>
        <dbReference type="RuleBase" id="RU367051"/>
    </source>
</evidence>
<accession>A0ABY6KUR7</accession>
<feature type="domain" description="Glycosyl transferase family 1" evidence="15">
    <location>
        <begin position="272"/>
        <end position="451"/>
    </location>
</feature>
<evidence type="ECO:0000256" key="8">
    <source>
        <dbReference type="ARBA" id="ARBA00022692"/>
    </source>
</evidence>
<keyword evidence="9 14" id="KW-0256">Endoplasmic reticulum</keyword>
<evidence type="ECO:0000256" key="2">
    <source>
        <dbReference type="ARBA" id="ARBA00004922"/>
    </source>
</evidence>
<organism evidence="17 18">
    <name type="scientific">Cordylochernes scorpioides</name>
    <dbReference type="NCBI Taxonomy" id="51811"/>
    <lineage>
        <taxon>Eukaryota</taxon>
        <taxon>Metazoa</taxon>
        <taxon>Ecdysozoa</taxon>
        <taxon>Arthropoda</taxon>
        <taxon>Chelicerata</taxon>
        <taxon>Arachnida</taxon>
        <taxon>Pseudoscorpiones</taxon>
        <taxon>Cheliferoidea</taxon>
        <taxon>Chernetidae</taxon>
        <taxon>Cordylochernes</taxon>
    </lineage>
</organism>
<reference evidence="17 18" key="1">
    <citation type="submission" date="2022-01" db="EMBL/GenBank/DDBJ databases">
        <title>A chromosomal length assembly of Cordylochernes scorpioides.</title>
        <authorList>
            <person name="Zeh D."/>
            <person name="Zeh J."/>
        </authorList>
    </citation>
    <scope>NUCLEOTIDE SEQUENCE [LARGE SCALE GENOMIC DNA]</scope>
    <source>
        <strain evidence="17">IN4F17</strain>
        <tissue evidence="17">Whole Body</tissue>
    </source>
</reference>
<feature type="domain" description="ALG11 mannosyltransferase N-terminal" evidence="16">
    <location>
        <begin position="45"/>
        <end position="251"/>
    </location>
</feature>
<evidence type="ECO:0000256" key="11">
    <source>
        <dbReference type="ARBA" id="ARBA00023136"/>
    </source>
</evidence>
<dbReference type="SUPFAM" id="SSF53756">
    <property type="entry name" value="UDP-Glycosyltransferase/glycogen phosphorylase"/>
    <property type="match status" value="1"/>
</dbReference>
<dbReference type="Proteomes" id="UP001235939">
    <property type="component" value="Chromosome 08"/>
</dbReference>
<evidence type="ECO:0000259" key="16">
    <source>
        <dbReference type="Pfam" id="PF15924"/>
    </source>
</evidence>
<keyword evidence="7 14" id="KW-0808">Transferase</keyword>
<evidence type="ECO:0000256" key="5">
    <source>
        <dbReference type="ARBA" id="ARBA00022018"/>
    </source>
</evidence>
<protein>
    <recommendedName>
        <fullName evidence="5 14">GDP-Man:Man(3)GlcNAc(2)-PP-Dol alpha-1,2-mannosyltransferase</fullName>
        <ecNumber evidence="4 14">2.4.1.131</ecNumber>
    </recommendedName>
</protein>
<evidence type="ECO:0000256" key="1">
    <source>
        <dbReference type="ARBA" id="ARBA00004389"/>
    </source>
</evidence>
<keyword evidence="11 14" id="KW-0472">Membrane</keyword>
<evidence type="ECO:0000256" key="12">
    <source>
        <dbReference type="ARBA" id="ARBA00045065"/>
    </source>
</evidence>
<dbReference type="InterPro" id="IPR001296">
    <property type="entry name" value="Glyco_trans_1"/>
</dbReference>
<dbReference type="Gene3D" id="3.40.50.2000">
    <property type="entry name" value="Glycogen Phosphorylase B"/>
    <property type="match status" value="1"/>
</dbReference>
<dbReference type="InterPro" id="IPR038013">
    <property type="entry name" value="ALG11"/>
</dbReference>
<dbReference type="PANTHER" id="PTHR45919">
    <property type="entry name" value="GDP-MAN:MAN(3)GLCNAC(2)-PP-DOL ALPHA-1,2-MANNOSYLTRANSFERASE"/>
    <property type="match status" value="1"/>
</dbReference>
<dbReference type="PANTHER" id="PTHR45919:SF1">
    <property type="entry name" value="GDP-MAN:MAN(3)GLCNAC(2)-PP-DOL ALPHA-1,2-MANNOSYLTRANSFERASE"/>
    <property type="match status" value="1"/>
</dbReference>